<keyword evidence="2" id="KW-1185">Reference proteome</keyword>
<sequence length="80" mass="9110">MTAFLQSILEYPMQSEVILGERYGYGFSNSGRDGYDYPTGGSGRILPISFHKFDDVDPYQVYTDYLNGPNTTEIKNKQEL</sequence>
<reference evidence="1 2" key="1">
    <citation type="submission" date="2013-05" db="EMBL/GenBank/DDBJ databases">
        <title>Draft genome of the parasitic nematode Anyclostoma ceylanicum.</title>
        <authorList>
            <person name="Mitreva M."/>
        </authorList>
    </citation>
    <scope>NUCLEOTIDE SEQUENCE [LARGE SCALE GENOMIC DNA]</scope>
</reference>
<organism evidence="1 2">
    <name type="scientific">Ancylostoma ceylanicum</name>
    <dbReference type="NCBI Taxonomy" id="53326"/>
    <lineage>
        <taxon>Eukaryota</taxon>
        <taxon>Metazoa</taxon>
        <taxon>Ecdysozoa</taxon>
        <taxon>Nematoda</taxon>
        <taxon>Chromadorea</taxon>
        <taxon>Rhabditida</taxon>
        <taxon>Rhabditina</taxon>
        <taxon>Rhabditomorpha</taxon>
        <taxon>Strongyloidea</taxon>
        <taxon>Ancylostomatidae</taxon>
        <taxon>Ancylostomatinae</taxon>
        <taxon>Ancylostoma</taxon>
    </lineage>
</organism>
<dbReference type="EMBL" id="KE125287">
    <property type="protein sequence ID" value="EPB69516.1"/>
    <property type="molecule type" value="Genomic_DNA"/>
</dbReference>
<accession>A0A0D6LHX2</accession>
<name>A0A0D6LHX2_9BILA</name>
<dbReference type="Proteomes" id="UP000054495">
    <property type="component" value="Unassembled WGS sequence"/>
</dbReference>
<evidence type="ECO:0000313" key="2">
    <source>
        <dbReference type="Proteomes" id="UP000054495"/>
    </source>
</evidence>
<evidence type="ECO:0000313" key="1">
    <source>
        <dbReference type="EMBL" id="EPB69516.1"/>
    </source>
</evidence>
<proteinExistence type="predicted"/>
<gene>
    <name evidence="1" type="ORF">ANCCEY_11397</name>
</gene>
<dbReference type="AlphaFoldDB" id="A0A0D6LHX2"/>
<protein>
    <submittedName>
        <fullName evidence="1">Uncharacterized protein</fullName>
    </submittedName>
</protein>